<gene>
    <name evidence="15" type="ORF">PDIGIT_LOCUS12049</name>
</gene>
<feature type="domain" description="Metalloenzyme" evidence="13">
    <location>
        <begin position="69"/>
        <end position="568"/>
    </location>
</feature>
<dbReference type="Pfam" id="PF06415">
    <property type="entry name" value="iPGM_N"/>
    <property type="match status" value="1"/>
</dbReference>
<dbReference type="CDD" id="cd16010">
    <property type="entry name" value="iPGM"/>
    <property type="match status" value="1"/>
</dbReference>
<dbReference type="FunFam" id="3.40.1450.10:FF:000001">
    <property type="entry name" value="2,3-bisphosphoglycerate-independent phosphoglycerate mutase"/>
    <property type="match status" value="1"/>
</dbReference>
<evidence type="ECO:0000256" key="3">
    <source>
        <dbReference type="ARBA" id="ARBA00002315"/>
    </source>
</evidence>
<dbReference type="GO" id="GO:0004619">
    <property type="term" value="F:phosphoglycerate mutase activity"/>
    <property type="evidence" value="ECO:0007669"/>
    <property type="project" value="UniProtKB-EC"/>
</dbReference>
<dbReference type="EC" id="5.4.2.12" evidence="6"/>
<evidence type="ECO:0000256" key="4">
    <source>
        <dbReference type="ARBA" id="ARBA00004798"/>
    </source>
</evidence>
<accession>A0A9W4XPI4</accession>
<keyword evidence="9" id="KW-0464">Manganese</keyword>
<dbReference type="SUPFAM" id="SSF53649">
    <property type="entry name" value="Alkaline phosphatase-like"/>
    <property type="match status" value="1"/>
</dbReference>
<evidence type="ECO:0000256" key="10">
    <source>
        <dbReference type="ARBA" id="ARBA00023235"/>
    </source>
</evidence>
<evidence type="ECO:0000256" key="5">
    <source>
        <dbReference type="ARBA" id="ARBA00008819"/>
    </source>
</evidence>
<evidence type="ECO:0000256" key="12">
    <source>
        <dbReference type="ARBA" id="ARBA00083354"/>
    </source>
</evidence>
<dbReference type="HAMAP" id="MF_01038">
    <property type="entry name" value="GpmI"/>
    <property type="match status" value="1"/>
</dbReference>
<evidence type="ECO:0000256" key="9">
    <source>
        <dbReference type="ARBA" id="ARBA00023211"/>
    </source>
</evidence>
<dbReference type="InterPro" id="IPR005995">
    <property type="entry name" value="Pgm_bpd_ind"/>
</dbReference>
<name>A0A9W4XPI4_9PLEO</name>
<reference evidence="15" key="1">
    <citation type="submission" date="2023-01" db="EMBL/GenBank/DDBJ databases">
        <authorList>
            <person name="Van Ghelder C."/>
            <person name="Rancurel C."/>
        </authorList>
    </citation>
    <scope>NUCLEOTIDE SEQUENCE</scope>
    <source>
        <strain evidence="15">CNCM I-4278</strain>
    </source>
</reference>
<comment type="function">
    <text evidence="3">Catalyzes the interconversion of 2-phosphoglycerate and 3-phosphoglycerate.</text>
</comment>
<comment type="similarity">
    <text evidence="5">Belongs to the BPG-independent phosphoglycerate mutase family.</text>
</comment>
<keyword evidence="16" id="KW-1185">Reference proteome</keyword>
<dbReference type="InterPro" id="IPR006124">
    <property type="entry name" value="Metalloenzyme"/>
</dbReference>
<dbReference type="OrthoDB" id="1886626at2759"/>
<evidence type="ECO:0000256" key="2">
    <source>
        <dbReference type="ARBA" id="ARBA00001936"/>
    </source>
</evidence>
<comment type="caution">
    <text evidence="15">The sequence shown here is derived from an EMBL/GenBank/DDBJ whole genome shotgun (WGS) entry which is preliminary data.</text>
</comment>
<evidence type="ECO:0000259" key="14">
    <source>
        <dbReference type="Pfam" id="PF06415"/>
    </source>
</evidence>
<dbReference type="Proteomes" id="UP001152607">
    <property type="component" value="Unassembled WGS sequence"/>
</dbReference>
<evidence type="ECO:0000313" key="15">
    <source>
        <dbReference type="EMBL" id="CAI6338913.1"/>
    </source>
</evidence>
<evidence type="ECO:0000256" key="6">
    <source>
        <dbReference type="ARBA" id="ARBA00012026"/>
    </source>
</evidence>
<dbReference type="Pfam" id="PF01676">
    <property type="entry name" value="Metalloenzyme"/>
    <property type="match status" value="1"/>
</dbReference>
<dbReference type="GO" id="GO:0030145">
    <property type="term" value="F:manganese ion binding"/>
    <property type="evidence" value="ECO:0007669"/>
    <property type="project" value="InterPro"/>
</dbReference>
<dbReference type="InterPro" id="IPR036646">
    <property type="entry name" value="PGAM_B_sf"/>
</dbReference>
<dbReference type="Gene3D" id="3.40.1450.10">
    <property type="entry name" value="BPG-independent phosphoglycerate mutase, domain B"/>
    <property type="match status" value="1"/>
</dbReference>
<evidence type="ECO:0000256" key="8">
    <source>
        <dbReference type="ARBA" id="ARBA00023152"/>
    </source>
</evidence>
<comment type="cofactor">
    <cofactor evidence="2">
        <name>Mn(2+)</name>
        <dbReference type="ChEBI" id="CHEBI:29035"/>
    </cofactor>
</comment>
<keyword evidence="10" id="KW-0413">Isomerase</keyword>
<evidence type="ECO:0000313" key="16">
    <source>
        <dbReference type="Proteomes" id="UP001152607"/>
    </source>
</evidence>
<evidence type="ECO:0000256" key="11">
    <source>
        <dbReference type="ARBA" id="ARBA00071648"/>
    </source>
</evidence>
<organism evidence="15 16">
    <name type="scientific">Periconia digitata</name>
    <dbReference type="NCBI Taxonomy" id="1303443"/>
    <lineage>
        <taxon>Eukaryota</taxon>
        <taxon>Fungi</taxon>
        <taxon>Dikarya</taxon>
        <taxon>Ascomycota</taxon>
        <taxon>Pezizomycotina</taxon>
        <taxon>Dothideomycetes</taxon>
        <taxon>Pleosporomycetidae</taxon>
        <taxon>Pleosporales</taxon>
        <taxon>Massarineae</taxon>
        <taxon>Periconiaceae</taxon>
        <taxon>Periconia</taxon>
    </lineage>
</organism>
<feature type="domain" description="BPG-independent PGAM N-terminal" evidence="14">
    <location>
        <begin position="154"/>
        <end position="366"/>
    </location>
</feature>
<evidence type="ECO:0000256" key="7">
    <source>
        <dbReference type="ARBA" id="ARBA00022723"/>
    </source>
</evidence>
<comment type="pathway">
    <text evidence="4">Carbohydrate degradation; glycolysis; pyruvate from D-glyceraldehyde 3-phosphate: step 3/5.</text>
</comment>
<dbReference type="GO" id="GO:0006007">
    <property type="term" value="P:glucose catabolic process"/>
    <property type="evidence" value="ECO:0007669"/>
    <property type="project" value="InterPro"/>
</dbReference>
<evidence type="ECO:0000256" key="1">
    <source>
        <dbReference type="ARBA" id="ARBA00000370"/>
    </source>
</evidence>
<dbReference type="GO" id="GO:0005737">
    <property type="term" value="C:cytoplasm"/>
    <property type="evidence" value="ECO:0007669"/>
    <property type="project" value="InterPro"/>
</dbReference>
<dbReference type="Gene3D" id="3.40.720.10">
    <property type="entry name" value="Alkaline Phosphatase, subunit A"/>
    <property type="match status" value="1"/>
</dbReference>
<dbReference type="NCBIfam" id="TIGR01307">
    <property type="entry name" value="pgm_bpd_ind"/>
    <property type="match status" value="1"/>
</dbReference>
<proteinExistence type="inferred from homology"/>
<protein>
    <recommendedName>
        <fullName evidence="11">2,3-bisphosphoglycerate-independent phosphoglycerate mutase</fullName>
        <ecNumber evidence="6">5.4.2.12</ecNumber>
    </recommendedName>
    <alternativeName>
        <fullName evidence="12">Cofactor-independent phosphoglycerate mutase homolog</fullName>
    </alternativeName>
</protein>
<evidence type="ECO:0000259" key="13">
    <source>
        <dbReference type="Pfam" id="PF01676"/>
    </source>
</evidence>
<dbReference type="InterPro" id="IPR011258">
    <property type="entry name" value="BPG-indep_PGM_N"/>
</dbReference>
<dbReference type="AlphaFoldDB" id="A0A9W4XPI4"/>
<dbReference type="EMBL" id="CAOQHR010000008">
    <property type="protein sequence ID" value="CAI6338913.1"/>
    <property type="molecule type" value="Genomic_DNA"/>
</dbReference>
<keyword evidence="7" id="KW-0479">Metal-binding</keyword>
<dbReference type="PANTHER" id="PTHR31637:SF0">
    <property type="entry name" value="2,3-BISPHOSPHOGLYCERATE-INDEPENDENT PHOSPHOGLYCERATE MUTASE"/>
    <property type="match status" value="1"/>
</dbReference>
<sequence length="582" mass="64532">MDVIGVAVVLLFGERPPAQRAGGLRSYKQSKCPAMICLPLHSPPKKHHRHRPLPNIAHWPRTMAKVEQKTVLIVIDGWGVATEKSRKDGDAILAADTPTMDDFAKENSKTAQGYTELEASSLAVGLPEGLMGNSEVGHLNIGAGRVVWQDVVRIDQTIKNGELNKVKNIQESFQRAKNGNGRLHLLGLVSDGGVHSHINHLVAMLKVAKEIGVPEVFIHFFGDGRDTDPKSAAGYMEQLLKHTKEIGLGEVATIVGRYYIMDRDKRWDRVEIGMKGIVSGEGTESDDPVAAIKAKYEAGENDEFIKPIIVGGKERRVQDGDTLFFFNYRSDRVREVTQLMGDFDRSPKPDFPYPKDIHVTTMTQYNVKYNFPVAFPPQKMDDVLAEWLAKQGVKQCHVAETEKYAHVTFFFNGGVEKQFDNEERDMIPSPKVATYDHEPKMSAMAVADKMVERIKEGKFEFIMNNFAPPDMVGHTGVYEAAIVGCTETDAAIKKIYDQCKESGYALFITADHGNAEEMLNEEGKPKTSHTTNKVPFVMASAPEGLSLQKKDGVLGDVAPTLLDIMGLPKPEDMDGKSLLLRK</sequence>
<comment type="catalytic activity">
    <reaction evidence="1">
        <text>(2R)-2-phosphoglycerate = (2R)-3-phosphoglycerate</text>
        <dbReference type="Rhea" id="RHEA:15901"/>
        <dbReference type="ChEBI" id="CHEBI:58272"/>
        <dbReference type="ChEBI" id="CHEBI:58289"/>
        <dbReference type="EC" id="5.4.2.12"/>
    </reaction>
</comment>
<dbReference type="PANTHER" id="PTHR31637">
    <property type="entry name" value="2,3-BISPHOSPHOGLYCERATE-INDEPENDENT PHOSPHOGLYCERATE MUTASE"/>
    <property type="match status" value="1"/>
</dbReference>
<dbReference type="InterPro" id="IPR017850">
    <property type="entry name" value="Alkaline_phosphatase_core_sf"/>
</dbReference>
<dbReference type="GO" id="GO:0006096">
    <property type="term" value="P:glycolytic process"/>
    <property type="evidence" value="ECO:0007669"/>
    <property type="project" value="UniProtKB-KW"/>
</dbReference>
<dbReference type="FunFam" id="3.40.720.10:FF:000001">
    <property type="entry name" value="2,3-bisphosphoglycerate-independent phosphoglycerate mutase"/>
    <property type="match status" value="1"/>
</dbReference>
<dbReference type="SUPFAM" id="SSF64158">
    <property type="entry name" value="2,3-Bisphosphoglycerate-independent phosphoglycerate mutase, substrate-binding domain"/>
    <property type="match status" value="1"/>
</dbReference>
<keyword evidence="8" id="KW-0324">Glycolysis</keyword>